<proteinExistence type="predicted"/>
<protein>
    <submittedName>
        <fullName evidence="2">Uncharacterized protein</fullName>
    </submittedName>
</protein>
<dbReference type="EMBL" id="MNAD01000136">
    <property type="protein sequence ID" value="OJT15766.1"/>
    <property type="molecule type" value="Genomic_DNA"/>
</dbReference>
<comment type="caution">
    <text evidence="2">The sequence shown here is derived from an EMBL/GenBank/DDBJ whole genome shotgun (WGS) entry which is preliminary data.</text>
</comment>
<evidence type="ECO:0000313" key="3">
    <source>
        <dbReference type="Proteomes" id="UP000184267"/>
    </source>
</evidence>
<organism evidence="2 3">
    <name type="scientific">Trametes pubescens</name>
    <name type="common">White-rot fungus</name>
    <dbReference type="NCBI Taxonomy" id="154538"/>
    <lineage>
        <taxon>Eukaryota</taxon>
        <taxon>Fungi</taxon>
        <taxon>Dikarya</taxon>
        <taxon>Basidiomycota</taxon>
        <taxon>Agaricomycotina</taxon>
        <taxon>Agaricomycetes</taxon>
        <taxon>Polyporales</taxon>
        <taxon>Polyporaceae</taxon>
        <taxon>Trametes</taxon>
    </lineage>
</organism>
<reference evidence="2 3" key="1">
    <citation type="submission" date="2016-10" db="EMBL/GenBank/DDBJ databases">
        <title>Genome sequence of the basidiomycete white-rot fungus Trametes pubescens.</title>
        <authorList>
            <person name="Makela M.R."/>
            <person name="Granchi Z."/>
            <person name="Peng M."/>
            <person name="De Vries R.P."/>
            <person name="Grigoriev I."/>
            <person name="Riley R."/>
            <person name="Hilden K."/>
        </authorList>
    </citation>
    <scope>NUCLEOTIDE SEQUENCE [LARGE SCALE GENOMIC DNA]</scope>
    <source>
        <strain evidence="2 3">FBCC735</strain>
    </source>
</reference>
<sequence>MKSSCIARTQQQGAGEDEKQAVVRPDQGFEGGGADAPVRIPAEFWRSSPSTVPTRCVAACA</sequence>
<feature type="region of interest" description="Disordered" evidence="1">
    <location>
        <begin position="1"/>
        <end position="36"/>
    </location>
</feature>
<evidence type="ECO:0000256" key="1">
    <source>
        <dbReference type="SAM" id="MobiDB-lite"/>
    </source>
</evidence>
<gene>
    <name evidence="2" type="ORF">TRAPUB_4314</name>
</gene>
<dbReference type="Proteomes" id="UP000184267">
    <property type="component" value="Unassembled WGS sequence"/>
</dbReference>
<accession>A0A1M2W7G3</accession>
<name>A0A1M2W7G3_TRAPU</name>
<keyword evidence="3" id="KW-1185">Reference proteome</keyword>
<feature type="compositionally biased region" description="Polar residues" evidence="1">
    <location>
        <begin position="1"/>
        <end position="13"/>
    </location>
</feature>
<evidence type="ECO:0000313" key="2">
    <source>
        <dbReference type="EMBL" id="OJT15766.1"/>
    </source>
</evidence>
<dbReference type="AlphaFoldDB" id="A0A1M2W7G3"/>